<evidence type="ECO:0008006" key="4">
    <source>
        <dbReference type="Google" id="ProtNLM"/>
    </source>
</evidence>
<evidence type="ECO:0000313" key="2">
    <source>
        <dbReference type="EMBL" id="PXY38445.1"/>
    </source>
</evidence>
<dbReference type="RefSeq" id="WP_110334176.1">
    <property type="nucleotide sequence ID" value="NZ_MASU01000001.1"/>
</dbReference>
<dbReference type="EMBL" id="MASU01000001">
    <property type="protein sequence ID" value="PXY38445.1"/>
    <property type="molecule type" value="Genomic_DNA"/>
</dbReference>
<dbReference type="Gene3D" id="2.160.20.80">
    <property type="entry name" value="E3 ubiquitin-protein ligase SopA"/>
    <property type="match status" value="1"/>
</dbReference>
<feature type="transmembrane region" description="Helical" evidence="1">
    <location>
        <begin position="105"/>
        <end position="126"/>
    </location>
</feature>
<dbReference type="AlphaFoldDB" id="A0A318LYA8"/>
<protein>
    <recommendedName>
        <fullName evidence="4">Pentapeptide repeat protein</fullName>
    </recommendedName>
</protein>
<organism evidence="2 3">
    <name type="scientific">Prauserella flavalba</name>
    <dbReference type="NCBI Taxonomy" id="1477506"/>
    <lineage>
        <taxon>Bacteria</taxon>
        <taxon>Bacillati</taxon>
        <taxon>Actinomycetota</taxon>
        <taxon>Actinomycetes</taxon>
        <taxon>Pseudonocardiales</taxon>
        <taxon>Pseudonocardiaceae</taxon>
        <taxon>Prauserella</taxon>
    </lineage>
</organism>
<feature type="transmembrane region" description="Helical" evidence="1">
    <location>
        <begin position="12"/>
        <end position="30"/>
    </location>
</feature>
<comment type="caution">
    <text evidence="2">The sequence shown here is derived from an EMBL/GenBank/DDBJ whole genome shotgun (WGS) entry which is preliminary data.</text>
</comment>
<gene>
    <name evidence="2" type="ORF">BA062_01475</name>
</gene>
<reference evidence="2 3" key="1">
    <citation type="submission" date="2016-07" db="EMBL/GenBank/DDBJ databases">
        <title>Draft genome sequence of Prauserella sp. YIM 121212, isolated from alkaline soil.</title>
        <authorList>
            <person name="Ruckert C."/>
            <person name="Albersmeier A."/>
            <person name="Jiang C.-L."/>
            <person name="Jiang Y."/>
            <person name="Kalinowski J."/>
            <person name="Schneider O."/>
            <person name="Winkler A."/>
            <person name="Zotchev S.B."/>
        </authorList>
    </citation>
    <scope>NUCLEOTIDE SEQUENCE [LARGE SCALE GENOMIC DNA]</scope>
    <source>
        <strain evidence="2 3">YIM 121212</strain>
    </source>
</reference>
<dbReference type="InterPro" id="IPR001646">
    <property type="entry name" value="5peptide_repeat"/>
</dbReference>
<sequence length="466" mass="51463">MGGIFTWDVLRFVVVGVLVVAALAIIRLGAKRGRWSAPWSVLFAWARVLELFSKLVPSGIAASVLGWLFVAVLVASGTAAGLLWLLGWPRFPAASEFGVAQTLELLKIALAVVAGFGGVVLLALNLRKQRVAEAQHDLEVERGDREQTQAFNERFGSAAEQLAHENAAVRIAGIYAMAGLADDWADQRQVCVDVLCGYLRLADDELPPAEEEVHDTVLRVIRDRLRLGRWSGSDFDFTGVEFADADFSGLRFGGDVTFDRARFTGALTSFEDARFNGLLSCHGTEFSSERTSFRSAHFGGARVQFVGAEFQGKVVDFRGVELHGQCIDFYRTRFEKQRLDFSAGLVKAGTLRFDTCEFAGSELDLSLDYDFEDFGGAFGLNQTSMGQVVIRSCRFERCSLGLRGLQFAPSFLWLVSDRFDTCEFGLTSEPAARLRPWLNVRDLELVDTDLPEAHVRRRDPDAAAHP</sequence>
<dbReference type="Proteomes" id="UP000247892">
    <property type="component" value="Unassembled WGS sequence"/>
</dbReference>
<feature type="transmembrane region" description="Helical" evidence="1">
    <location>
        <begin position="64"/>
        <end position="85"/>
    </location>
</feature>
<keyword evidence="3" id="KW-1185">Reference proteome</keyword>
<evidence type="ECO:0000313" key="3">
    <source>
        <dbReference type="Proteomes" id="UP000247892"/>
    </source>
</evidence>
<dbReference type="Pfam" id="PF13576">
    <property type="entry name" value="Pentapeptide_3"/>
    <property type="match status" value="1"/>
</dbReference>
<proteinExistence type="predicted"/>
<name>A0A318LYA8_9PSEU</name>
<keyword evidence="1" id="KW-1133">Transmembrane helix</keyword>
<keyword evidence="1" id="KW-0472">Membrane</keyword>
<evidence type="ECO:0000256" key="1">
    <source>
        <dbReference type="SAM" id="Phobius"/>
    </source>
</evidence>
<keyword evidence="1" id="KW-0812">Transmembrane</keyword>
<dbReference type="OrthoDB" id="8440251at2"/>
<accession>A0A318LYA8</accession>